<evidence type="ECO:0000313" key="2">
    <source>
        <dbReference type="EMBL" id="CEK96533.1"/>
    </source>
</evidence>
<dbReference type="Pfam" id="PF00400">
    <property type="entry name" value="WD40"/>
    <property type="match status" value="3"/>
</dbReference>
<dbReference type="InterPro" id="IPR015943">
    <property type="entry name" value="WD40/YVTN_repeat-like_dom_sf"/>
</dbReference>
<dbReference type="InterPro" id="IPR001680">
    <property type="entry name" value="WD40_rpt"/>
</dbReference>
<gene>
    <name evidence="2" type="primary">ORF212415</name>
</gene>
<dbReference type="PROSITE" id="PS50082">
    <property type="entry name" value="WD_REPEATS_2"/>
    <property type="match status" value="1"/>
</dbReference>
<protein>
    <submittedName>
        <fullName evidence="2">Uncharacterized protein</fullName>
    </submittedName>
</protein>
<dbReference type="InterPro" id="IPR036322">
    <property type="entry name" value="WD40_repeat_dom_sf"/>
</dbReference>
<feature type="non-terminal residue" evidence="2">
    <location>
        <position position="1"/>
    </location>
</feature>
<dbReference type="Gene3D" id="2.130.10.10">
    <property type="entry name" value="YVTN repeat-like/Quinoprotein amine dehydrogenase"/>
    <property type="match status" value="2"/>
</dbReference>
<reference evidence="2" key="1">
    <citation type="submission" date="2014-12" db="EMBL/GenBank/DDBJ databases">
        <title>Insight into the proteome of Arion vulgaris.</title>
        <authorList>
            <person name="Aradska J."/>
            <person name="Bulat T."/>
            <person name="Smidak R."/>
            <person name="Sarate P."/>
            <person name="Gangsoo J."/>
            <person name="Sialana F."/>
            <person name="Bilban M."/>
            <person name="Lubec G."/>
        </authorList>
    </citation>
    <scope>NUCLEOTIDE SEQUENCE</scope>
    <source>
        <tissue evidence="2">Skin</tissue>
    </source>
</reference>
<dbReference type="SUPFAM" id="SSF50978">
    <property type="entry name" value="WD40 repeat-like"/>
    <property type="match status" value="1"/>
</dbReference>
<dbReference type="PANTHER" id="PTHR44666:SF1">
    <property type="entry name" value="WD REPEAT-CONTAINING PROTEIN 53"/>
    <property type="match status" value="1"/>
</dbReference>
<dbReference type="EMBL" id="HACG01049668">
    <property type="protein sequence ID" value="CEK96533.1"/>
    <property type="molecule type" value="Transcribed_RNA"/>
</dbReference>
<dbReference type="SMART" id="SM00320">
    <property type="entry name" value="WD40"/>
    <property type="match status" value="5"/>
</dbReference>
<feature type="repeat" description="WD" evidence="1">
    <location>
        <begin position="263"/>
        <end position="303"/>
    </location>
</feature>
<accession>A0A0B7BU75</accession>
<proteinExistence type="predicted"/>
<keyword evidence="1" id="KW-0853">WD repeat</keyword>
<organism evidence="2">
    <name type="scientific">Arion vulgaris</name>
    <dbReference type="NCBI Taxonomy" id="1028688"/>
    <lineage>
        <taxon>Eukaryota</taxon>
        <taxon>Metazoa</taxon>
        <taxon>Spiralia</taxon>
        <taxon>Lophotrochozoa</taxon>
        <taxon>Mollusca</taxon>
        <taxon>Gastropoda</taxon>
        <taxon>Heterobranchia</taxon>
        <taxon>Euthyneura</taxon>
        <taxon>Panpulmonata</taxon>
        <taxon>Eupulmonata</taxon>
        <taxon>Stylommatophora</taxon>
        <taxon>Helicina</taxon>
        <taxon>Arionoidea</taxon>
        <taxon>Arionidae</taxon>
        <taxon>Arion</taxon>
    </lineage>
</organism>
<sequence>SGNSNRQYITFSSVSQARTCAFRSSKRGMMDSKLTGGHTASVLCVDVQIQTGQVVSGGEGGELCVWSKDGQLIRKLSRPDTDCTSVVFSRENPNLIYAAFGEEVLVLDPQRIQEPVFIFRSNQDEVNQISLDVKENYLAACDDAGEIKVFGLQNRKEFKTLRLKHTNICSTVVFRPSYQWEIVSGGLDCRLVHWDFSKPKCLNQFNMQEFHATPGDSPYFINPPFVHHLAVSPSGNTFACALENGQIPILNGSQKNLQPKYALFGHSQGASQVHFLTDDILLSAGNDSCIIQWDLAKSEQYQPVAIHMNGDGAGSSPEEEKSLAITELCNVRTFAHSNKVNWMAPFCLDAEKYLYVADQTPDITLLNLS</sequence>
<name>A0A0B7BU75_9EUPU</name>
<dbReference type="InterPro" id="IPR042453">
    <property type="entry name" value="WDR53"/>
</dbReference>
<dbReference type="AlphaFoldDB" id="A0A0B7BU75"/>
<dbReference type="PANTHER" id="PTHR44666">
    <property type="entry name" value="WD REPEAT-CONTAINING PROTEIN 53"/>
    <property type="match status" value="1"/>
</dbReference>
<evidence type="ECO:0000256" key="1">
    <source>
        <dbReference type="PROSITE-ProRule" id="PRU00221"/>
    </source>
</evidence>